<sequence>MEIQFQKQGDPLFKYYIGCALFVLICIGIVQGIIMPTNHVVLWIAFGVGFSFLLSVFPFVWVGYLWSRMKDPHRELDRIPEPKSPLVRFFYTASIHVTNSLLIRTLIYLTVSLLISTFAIIDV</sequence>
<feature type="transmembrane region" description="Helical" evidence="1">
    <location>
        <begin position="12"/>
        <end position="34"/>
    </location>
</feature>
<name>A0A8J2LJZ5_9HEXA</name>
<reference evidence="2" key="1">
    <citation type="submission" date="2021-06" db="EMBL/GenBank/DDBJ databases">
        <authorList>
            <person name="Hodson N. C."/>
            <person name="Mongue J. A."/>
            <person name="Jaron S. K."/>
        </authorList>
    </citation>
    <scope>NUCLEOTIDE SEQUENCE</scope>
</reference>
<feature type="transmembrane region" description="Helical" evidence="1">
    <location>
        <begin position="40"/>
        <end position="66"/>
    </location>
</feature>
<feature type="transmembrane region" description="Helical" evidence="1">
    <location>
        <begin position="101"/>
        <end position="121"/>
    </location>
</feature>
<evidence type="ECO:0000313" key="2">
    <source>
        <dbReference type="EMBL" id="CAG7824524.1"/>
    </source>
</evidence>
<keyword evidence="1" id="KW-0472">Membrane</keyword>
<gene>
    <name evidence="2" type="ORF">AFUS01_LOCUS34675</name>
</gene>
<dbReference type="OrthoDB" id="10407275at2759"/>
<protein>
    <submittedName>
        <fullName evidence="2">Uncharacterized protein</fullName>
    </submittedName>
</protein>
<dbReference type="Proteomes" id="UP000708208">
    <property type="component" value="Unassembled WGS sequence"/>
</dbReference>
<dbReference type="AlphaFoldDB" id="A0A8J2LJZ5"/>
<feature type="non-terminal residue" evidence="2">
    <location>
        <position position="1"/>
    </location>
</feature>
<keyword evidence="3" id="KW-1185">Reference proteome</keyword>
<keyword evidence="1" id="KW-1133">Transmembrane helix</keyword>
<evidence type="ECO:0000256" key="1">
    <source>
        <dbReference type="SAM" id="Phobius"/>
    </source>
</evidence>
<accession>A0A8J2LJZ5</accession>
<dbReference type="EMBL" id="CAJVCH010533164">
    <property type="protein sequence ID" value="CAG7824524.1"/>
    <property type="molecule type" value="Genomic_DNA"/>
</dbReference>
<comment type="caution">
    <text evidence="2">The sequence shown here is derived from an EMBL/GenBank/DDBJ whole genome shotgun (WGS) entry which is preliminary data.</text>
</comment>
<organism evidence="2 3">
    <name type="scientific">Allacma fusca</name>
    <dbReference type="NCBI Taxonomy" id="39272"/>
    <lineage>
        <taxon>Eukaryota</taxon>
        <taxon>Metazoa</taxon>
        <taxon>Ecdysozoa</taxon>
        <taxon>Arthropoda</taxon>
        <taxon>Hexapoda</taxon>
        <taxon>Collembola</taxon>
        <taxon>Symphypleona</taxon>
        <taxon>Sminthuridae</taxon>
        <taxon>Allacma</taxon>
    </lineage>
</organism>
<proteinExistence type="predicted"/>
<evidence type="ECO:0000313" key="3">
    <source>
        <dbReference type="Proteomes" id="UP000708208"/>
    </source>
</evidence>
<keyword evidence="1" id="KW-0812">Transmembrane</keyword>